<dbReference type="InterPro" id="IPR014480">
    <property type="entry name" value="Mannan-1_6-alpha_mannosidase"/>
</dbReference>
<evidence type="ECO:0000256" key="11">
    <source>
        <dbReference type="PIRNR" id="PIRNR016302"/>
    </source>
</evidence>
<keyword evidence="13" id="KW-1133">Transmembrane helix</keyword>
<dbReference type="AlphaFoldDB" id="A0A2T0FIA3"/>
<dbReference type="GO" id="GO:0008496">
    <property type="term" value="F:mannan endo-1,6-alpha-mannosidase activity"/>
    <property type="evidence" value="ECO:0007669"/>
    <property type="project" value="UniProtKB-UniRule"/>
</dbReference>
<feature type="signal peptide" evidence="14">
    <location>
        <begin position="1"/>
        <end position="18"/>
    </location>
</feature>
<sequence length="455" mass="50570">MRGLIRLFLALLLPVAQAVSLDIKSKDSVNAATALIAKGLMDYYDGNKYGGTVGMMTAPYYWWEAGAAWNSMLEYWFITGDETYNPTVKESLLYQVGANKDYLPSNQSTTEGNDDQGFWGIAAMAAAERNFSNPSENQPGWLYLAQAVFNQMVTRWDTENCNGGLRWQIYTWNAGWDYKNTVSNGCMFNLAARLARYTGNQSYADWADKIWDWLQEVEFLNYDSGLFKLYDGAHLENECKNHTNIEWTYNYGLLLSGSAFLYDFTNQSSVWEERATELWNRAKVFFDNGVMYEAACNPIGGTMRCNNDQRCFKAIFSRFLGHTATFIPSLQDDIMSSLDSSAAGAAQSCSGGTDGHTCGLSWTYSGWDNYYGLGEQMSALECILNTQILTVAKPLSKRTGATSNGSETAGSTQKTLNNPLSDQTVITGTDRAGAGVLTAVILVALLSIGFWMIWK</sequence>
<dbReference type="FunFam" id="1.50.10.20:FF:000006">
    <property type="entry name" value="Mannan endo-1,6-alpha-mannosidase"/>
    <property type="match status" value="1"/>
</dbReference>
<dbReference type="GO" id="GO:0071555">
    <property type="term" value="P:cell wall organization"/>
    <property type="evidence" value="ECO:0007669"/>
    <property type="project" value="UniProtKB-KW"/>
</dbReference>
<dbReference type="OrthoDB" id="4187847at2759"/>
<dbReference type="PIRSF" id="PIRSF016302">
    <property type="entry name" value="Man_a_manosd"/>
    <property type="match status" value="1"/>
</dbReference>
<evidence type="ECO:0000256" key="8">
    <source>
        <dbReference type="ARBA" id="ARBA00023180"/>
    </source>
</evidence>
<dbReference type="InterPro" id="IPR008928">
    <property type="entry name" value="6-hairpin_glycosidase_sf"/>
</dbReference>
<comment type="catalytic activity">
    <reaction evidence="1 11">
        <text>Random hydrolysis of (1-&gt;6)-alpha-D-mannosidic linkages in unbranched (1-&gt;6)-mannans.</text>
        <dbReference type="EC" id="3.2.1.101"/>
    </reaction>
</comment>
<dbReference type="InterPro" id="IPR005198">
    <property type="entry name" value="Glyco_hydro_76"/>
</dbReference>
<dbReference type="GO" id="GO:0009272">
    <property type="term" value="P:fungal-type cell wall biogenesis"/>
    <property type="evidence" value="ECO:0007669"/>
    <property type="project" value="TreeGrafter"/>
</dbReference>
<evidence type="ECO:0000256" key="13">
    <source>
        <dbReference type="SAM" id="Phobius"/>
    </source>
</evidence>
<keyword evidence="6 11" id="KW-0378">Hydrolase</keyword>
<reference evidence="15 16" key="1">
    <citation type="submission" date="2017-04" db="EMBL/GenBank/DDBJ databases">
        <title>Genome sequencing of [Candida] sorbophila.</title>
        <authorList>
            <person name="Ahn J.O."/>
        </authorList>
    </citation>
    <scope>NUCLEOTIDE SEQUENCE [LARGE SCALE GENOMIC DNA]</scope>
    <source>
        <strain evidence="15 16">DS02</strain>
    </source>
</reference>
<evidence type="ECO:0000256" key="4">
    <source>
        <dbReference type="ARBA" id="ARBA00012350"/>
    </source>
</evidence>
<dbReference type="PANTHER" id="PTHR12145">
    <property type="entry name" value="MANNAN ENDO-1,6-ALPHA-MANNOSIDASE DCW1"/>
    <property type="match status" value="1"/>
</dbReference>
<keyword evidence="8" id="KW-0325">Glycoprotein</keyword>
<dbReference type="STRING" id="45607.A0A2T0FIA3"/>
<dbReference type="RefSeq" id="XP_024664660.1">
    <property type="nucleotide sequence ID" value="XM_024808892.1"/>
</dbReference>
<dbReference type="GO" id="GO:0007117">
    <property type="term" value="P:budding cell bud growth"/>
    <property type="evidence" value="ECO:0007669"/>
    <property type="project" value="TreeGrafter"/>
</dbReference>
<protein>
    <recommendedName>
        <fullName evidence="4 11">Mannan endo-1,6-alpha-mannosidase</fullName>
        <ecNumber evidence="4 11">3.2.1.101</ecNumber>
    </recommendedName>
</protein>
<feature type="compositionally biased region" description="Polar residues" evidence="12">
    <location>
        <begin position="399"/>
        <end position="417"/>
    </location>
</feature>
<feature type="transmembrane region" description="Helical" evidence="13">
    <location>
        <begin position="432"/>
        <end position="454"/>
    </location>
</feature>
<dbReference type="GeneID" id="36516083"/>
<evidence type="ECO:0000256" key="1">
    <source>
        <dbReference type="ARBA" id="ARBA00001452"/>
    </source>
</evidence>
<proteinExistence type="inferred from homology"/>
<dbReference type="EC" id="3.2.1.101" evidence="4 11"/>
<name>A0A2T0FIA3_9ASCO</name>
<dbReference type="SUPFAM" id="SSF48208">
    <property type="entry name" value="Six-hairpin glycosidases"/>
    <property type="match status" value="1"/>
</dbReference>
<dbReference type="GO" id="GO:0016052">
    <property type="term" value="P:carbohydrate catabolic process"/>
    <property type="evidence" value="ECO:0007669"/>
    <property type="project" value="InterPro"/>
</dbReference>
<dbReference type="GO" id="GO:0012505">
    <property type="term" value="C:endomembrane system"/>
    <property type="evidence" value="ECO:0007669"/>
    <property type="project" value="UniProtKB-SubCell"/>
</dbReference>
<evidence type="ECO:0000256" key="6">
    <source>
        <dbReference type="ARBA" id="ARBA00022801"/>
    </source>
</evidence>
<evidence type="ECO:0000313" key="15">
    <source>
        <dbReference type="EMBL" id="PRT54715.1"/>
    </source>
</evidence>
<dbReference type="Proteomes" id="UP000238350">
    <property type="component" value="Unassembled WGS sequence"/>
</dbReference>
<comment type="similarity">
    <text evidence="3 11">Belongs to the glycosyl hydrolase 76 family.</text>
</comment>
<evidence type="ECO:0000256" key="7">
    <source>
        <dbReference type="ARBA" id="ARBA00023136"/>
    </source>
</evidence>
<dbReference type="Pfam" id="PF03663">
    <property type="entry name" value="Glyco_hydro_76"/>
    <property type="match status" value="1"/>
</dbReference>
<evidence type="ECO:0000256" key="10">
    <source>
        <dbReference type="ARBA" id="ARBA00023316"/>
    </source>
</evidence>
<evidence type="ECO:0000256" key="2">
    <source>
        <dbReference type="ARBA" id="ARBA00004308"/>
    </source>
</evidence>
<evidence type="ECO:0000256" key="3">
    <source>
        <dbReference type="ARBA" id="ARBA00009699"/>
    </source>
</evidence>
<evidence type="ECO:0000256" key="12">
    <source>
        <dbReference type="SAM" id="MobiDB-lite"/>
    </source>
</evidence>
<dbReference type="Gene3D" id="1.50.10.20">
    <property type="match status" value="1"/>
</dbReference>
<feature type="chain" id="PRO_5015606458" description="Mannan endo-1,6-alpha-mannosidase" evidence="14">
    <location>
        <begin position="19"/>
        <end position="455"/>
    </location>
</feature>
<accession>A0A2T0FIA3</accession>
<evidence type="ECO:0000313" key="16">
    <source>
        <dbReference type="Proteomes" id="UP000238350"/>
    </source>
</evidence>
<comment type="subcellular location">
    <subcellularLocation>
        <location evidence="2">Endomembrane system</location>
    </subcellularLocation>
</comment>
<dbReference type="EMBL" id="NDIQ01000021">
    <property type="protein sequence ID" value="PRT54715.1"/>
    <property type="molecule type" value="Genomic_DNA"/>
</dbReference>
<comment type="caution">
    <text evidence="15">The sequence shown here is derived from an EMBL/GenBank/DDBJ whole genome shotgun (WGS) entry which is preliminary data.</text>
</comment>
<feature type="region of interest" description="Disordered" evidence="12">
    <location>
        <begin position="398"/>
        <end position="417"/>
    </location>
</feature>
<keyword evidence="13" id="KW-0812">Transmembrane</keyword>
<evidence type="ECO:0000256" key="5">
    <source>
        <dbReference type="ARBA" id="ARBA00022729"/>
    </source>
</evidence>
<evidence type="ECO:0000256" key="14">
    <source>
        <dbReference type="SAM" id="SignalP"/>
    </source>
</evidence>
<keyword evidence="9 11" id="KW-0326">Glycosidase</keyword>
<keyword evidence="16" id="KW-1185">Reference proteome</keyword>
<gene>
    <name evidence="15" type="ORF">B9G98_02335</name>
</gene>
<evidence type="ECO:0000256" key="9">
    <source>
        <dbReference type="ARBA" id="ARBA00023295"/>
    </source>
</evidence>
<keyword evidence="10" id="KW-0961">Cell wall biogenesis/degradation</keyword>
<keyword evidence="5 14" id="KW-0732">Signal</keyword>
<dbReference type="PANTHER" id="PTHR12145:SF36">
    <property type="entry name" value="MANNAN ENDO-1,6-ALPHA-MANNOSIDASE DCW1"/>
    <property type="match status" value="1"/>
</dbReference>
<organism evidence="15 16">
    <name type="scientific">Wickerhamiella sorbophila</name>
    <dbReference type="NCBI Taxonomy" id="45607"/>
    <lineage>
        <taxon>Eukaryota</taxon>
        <taxon>Fungi</taxon>
        <taxon>Dikarya</taxon>
        <taxon>Ascomycota</taxon>
        <taxon>Saccharomycotina</taxon>
        <taxon>Dipodascomycetes</taxon>
        <taxon>Dipodascales</taxon>
        <taxon>Trichomonascaceae</taxon>
        <taxon>Wickerhamiella</taxon>
    </lineage>
</organism>
<keyword evidence="7 13" id="KW-0472">Membrane</keyword>